<evidence type="ECO:0000313" key="1">
    <source>
        <dbReference type="EMBL" id="CAI9720626.1"/>
    </source>
</evidence>
<dbReference type="Proteomes" id="UP001162480">
    <property type="component" value="Chromosome 4"/>
</dbReference>
<organism evidence="1 2">
    <name type="scientific">Octopus vulgaris</name>
    <name type="common">Common octopus</name>
    <dbReference type="NCBI Taxonomy" id="6645"/>
    <lineage>
        <taxon>Eukaryota</taxon>
        <taxon>Metazoa</taxon>
        <taxon>Spiralia</taxon>
        <taxon>Lophotrochozoa</taxon>
        <taxon>Mollusca</taxon>
        <taxon>Cephalopoda</taxon>
        <taxon>Coleoidea</taxon>
        <taxon>Octopodiformes</taxon>
        <taxon>Octopoda</taxon>
        <taxon>Incirrata</taxon>
        <taxon>Octopodidae</taxon>
        <taxon>Octopus</taxon>
    </lineage>
</organism>
<dbReference type="AlphaFoldDB" id="A0AA36AS83"/>
<proteinExistence type="predicted"/>
<protein>
    <submittedName>
        <fullName evidence="1">Uncharacterized protein</fullName>
    </submittedName>
</protein>
<accession>A0AA36AS83</accession>
<gene>
    <name evidence="1" type="ORF">OCTVUL_1B012901</name>
</gene>
<reference evidence="1" key="1">
    <citation type="submission" date="2023-08" db="EMBL/GenBank/DDBJ databases">
        <authorList>
            <person name="Alioto T."/>
            <person name="Alioto T."/>
            <person name="Gomez Garrido J."/>
        </authorList>
    </citation>
    <scope>NUCLEOTIDE SEQUENCE</scope>
</reference>
<dbReference type="EMBL" id="OX597817">
    <property type="protein sequence ID" value="CAI9720626.1"/>
    <property type="molecule type" value="Genomic_DNA"/>
</dbReference>
<sequence>MINTSRFTKKDTFTIQEHDKVTKYLIDKRGKESYKLRCCNRKYRLYHSNVEAVTYIISKWRNISGRRNCPDGRTQGALESESIRSFKNKECSKNIQAKALIQYKHCRSYFEKRYQSN</sequence>
<name>A0AA36AS83_OCTVU</name>
<evidence type="ECO:0000313" key="2">
    <source>
        <dbReference type="Proteomes" id="UP001162480"/>
    </source>
</evidence>
<keyword evidence="2" id="KW-1185">Reference proteome</keyword>